<accession>A0A2W5NJ02</accession>
<dbReference type="Gene3D" id="3.10.180.10">
    <property type="entry name" value="2,3-Dihydroxybiphenyl 1,2-Dioxygenase, domain 1"/>
    <property type="match status" value="2"/>
</dbReference>
<dbReference type="SUPFAM" id="SSF54593">
    <property type="entry name" value="Glyoxalase/Bleomycin resistance protein/Dihydroxybiphenyl dioxygenase"/>
    <property type="match status" value="2"/>
</dbReference>
<proteinExistence type="predicted"/>
<keyword evidence="2" id="KW-0223">Dioxygenase</keyword>
<reference evidence="2 3" key="1">
    <citation type="submission" date="2017-08" db="EMBL/GenBank/DDBJ databases">
        <title>Infants hospitalized years apart are colonized by the same room-sourced microbial strains.</title>
        <authorList>
            <person name="Brooks B."/>
            <person name="Olm M.R."/>
            <person name="Firek B.A."/>
            <person name="Baker R."/>
            <person name="Thomas B.C."/>
            <person name="Morowitz M.J."/>
            <person name="Banfield J.F."/>
        </authorList>
    </citation>
    <scope>NUCLEOTIDE SEQUENCE [LARGE SCALE GENOMIC DNA]</scope>
    <source>
        <strain evidence="2">S2_005_002_R2_34</strain>
    </source>
</reference>
<feature type="domain" description="VOC" evidence="1">
    <location>
        <begin position="144"/>
        <end position="258"/>
    </location>
</feature>
<dbReference type="Pfam" id="PF00903">
    <property type="entry name" value="Glyoxalase"/>
    <property type="match status" value="2"/>
</dbReference>
<dbReference type="PROSITE" id="PS51819">
    <property type="entry name" value="VOC"/>
    <property type="match status" value="2"/>
</dbReference>
<dbReference type="InterPro" id="IPR052164">
    <property type="entry name" value="Anthracycline_SecMetBiosynth"/>
</dbReference>
<dbReference type="InterPro" id="IPR029068">
    <property type="entry name" value="Glyas_Bleomycin-R_OHBP_Dase"/>
</dbReference>
<evidence type="ECO:0000313" key="3">
    <source>
        <dbReference type="Proteomes" id="UP000249185"/>
    </source>
</evidence>
<dbReference type="InterPro" id="IPR037523">
    <property type="entry name" value="VOC_core"/>
</dbReference>
<name>A0A2W5NJ02_RHOSU</name>
<dbReference type="CDD" id="cd07247">
    <property type="entry name" value="SgaA_N_like"/>
    <property type="match status" value="2"/>
</dbReference>
<protein>
    <submittedName>
        <fullName evidence="2">Glyoxalase/bleomycin resistance/extradiol dioxygenase family protein</fullName>
    </submittedName>
</protein>
<comment type="caution">
    <text evidence="2">The sequence shown here is derived from an EMBL/GenBank/DDBJ whole genome shotgun (WGS) entry which is preliminary data.</text>
</comment>
<dbReference type="PANTHER" id="PTHR33993:SF14">
    <property type="entry name" value="GB|AAF24581.1"/>
    <property type="match status" value="1"/>
</dbReference>
<dbReference type="EMBL" id="QFPW01000003">
    <property type="protein sequence ID" value="PZQ50805.1"/>
    <property type="molecule type" value="Genomic_DNA"/>
</dbReference>
<dbReference type="PANTHER" id="PTHR33993">
    <property type="entry name" value="GLYOXALASE-RELATED"/>
    <property type="match status" value="1"/>
</dbReference>
<keyword evidence="2" id="KW-0560">Oxidoreductase</keyword>
<organism evidence="2 3">
    <name type="scientific">Rhodovulum sulfidophilum</name>
    <name type="common">Rhodobacter sulfidophilus</name>
    <dbReference type="NCBI Taxonomy" id="35806"/>
    <lineage>
        <taxon>Bacteria</taxon>
        <taxon>Pseudomonadati</taxon>
        <taxon>Pseudomonadota</taxon>
        <taxon>Alphaproteobacteria</taxon>
        <taxon>Rhodobacterales</taxon>
        <taxon>Paracoccaceae</taxon>
        <taxon>Rhodovulum</taxon>
    </lineage>
</organism>
<evidence type="ECO:0000313" key="2">
    <source>
        <dbReference type="EMBL" id="PZQ50805.1"/>
    </source>
</evidence>
<dbReference type="Proteomes" id="UP000249185">
    <property type="component" value="Unassembled WGS sequence"/>
</dbReference>
<evidence type="ECO:0000259" key="1">
    <source>
        <dbReference type="PROSITE" id="PS51819"/>
    </source>
</evidence>
<dbReference type="AlphaFoldDB" id="A0A2W5NJ02"/>
<feature type="domain" description="VOC" evidence="1">
    <location>
        <begin position="7"/>
        <end position="124"/>
    </location>
</feature>
<sequence>MTKVHGRPCWYELMTSRGDIGAAEEFYGRVLGWSFQDAGMEGFDYHLASSGGDMVAGVMETPPDVGETPPFWMIYFAVDDADAAVAAITAAGGVVHRAPADIPGTGRFAVVADPQGAAFGVLRPDPMPADGPAGHAFDQGKAGHGNWNELMSTDPGAALGFYADLFGWTKSTGVDMGEMGTYQLFAHDGADIGGMMGLGNAPVPCWLPYFGAAGVEEAIGRIEAAGGTLAHGPTEVPGGAFIAVARDPRGAWFAVVGPKTAP</sequence>
<dbReference type="InterPro" id="IPR004360">
    <property type="entry name" value="Glyas_Fos-R_dOase_dom"/>
</dbReference>
<gene>
    <name evidence="2" type="ORF">DI556_06730</name>
</gene>
<dbReference type="GO" id="GO:0051213">
    <property type="term" value="F:dioxygenase activity"/>
    <property type="evidence" value="ECO:0007669"/>
    <property type="project" value="UniProtKB-KW"/>
</dbReference>